<dbReference type="InParanoid" id="A0A409YT27"/>
<evidence type="ECO:0000256" key="1">
    <source>
        <dbReference type="SAM" id="MobiDB-lite"/>
    </source>
</evidence>
<protein>
    <submittedName>
        <fullName evidence="2">Uncharacterized protein</fullName>
    </submittedName>
</protein>
<accession>A0A409YT27</accession>
<name>A0A409YT27_9AGAR</name>
<evidence type="ECO:0000313" key="2">
    <source>
        <dbReference type="EMBL" id="PPR06185.1"/>
    </source>
</evidence>
<dbReference type="Proteomes" id="UP000284842">
    <property type="component" value="Unassembled WGS sequence"/>
</dbReference>
<feature type="compositionally biased region" description="Basic and acidic residues" evidence="1">
    <location>
        <begin position="78"/>
        <end position="95"/>
    </location>
</feature>
<proteinExistence type="predicted"/>
<sequence>MARRAPPVPPVPQPDNDDEDDELEYVDDAPAHAANDEPDVGDAAPNNQLDEADERIADADMDEPKEGLAAGVFPDPDEEKKPVVDEDVKPKRKNEEDPDEEGDGPVAKKNKSGCSVTFQLSAEGETVDISVNCKVNGRTLK</sequence>
<feature type="compositionally biased region" description="Pro residues" evidence="1">
    <location>
        <begin position="1"/>
        <end position="13"/>
    </location>
</feature>
<reference evidence="2 3" key="1">
    <citation type="journal article" date="2018" name="Evol. Lett.">
        <title>Horizontal gene cluster transfer increased hallucinogenic mushroom diversity.</title>
        <authorList>
            <person name="Reynolds H.T."/>
            <person name="Vijayakumar V."/>
            <person name="Gluck-Thaler E."/>
            <person name="Korotkin H.B."/>
            <person name="Matheny P.B."/>
            <person name="Slot J.C."/>
        </authorList>
    </citation>
    <scope>NUCLEOTIDE SEQUENCE [LARGE SCALE GENOMIC DNA]</scope>
    <source>
        <strain evidence="2 3">2629</strain>
    </source>
</reference>
<gene>
    <name evidence="2" type="ORF">CVT24_000727</name>
</gene>
<keyword evidence="3" id="KW-1185">Reference proteome</keyword>
<feature type="compositionally biased region" description="Acidic residues" evidence="1">
    <location>
        <begin position="15"/>
        <end position="27"/>
    </location>
</feature>
<organism evidence="2 3">
    <name type="scientific">Panaeolus cyanescens</name>
    <dbReference type="NCBI Taxonomy" id="181874"/>
    <lineage>
        <taxon>Eukaryota</taxon>
        <taxon>Fungi</taxon>
        <taxon>Dikarya</taxon>
        <taxon>Basidiomycota</taxon>
        <taxon>Agaricomycotina</taxon>
        <taxon>Agaricomycetes</taxon>
        <taxon>Agaricomycetidae</taxon>
        <taxon>Agaricales</taxon>
        <taxon>Agaricineae</taxon>
        <taxon>Galeropsidaceae</taxon>
        <taxon>Panaeolus</taxon>
    </lineage>
</organism>
<evidence type="ECO:0000313" key="3">
    <source>
        <dbReference type="Proteomes" id="UP000284842"/>
    </source>
</evidence>
<dbReference type="EMBL" id="NHTK01000697">
    <property type="protein sequence ID" value="PPR06185.1"/>
    <property type="molecule type" value="Genomic_DNA"/>
</dbReference>
<feature type="compositionally biased region" description="Basic and acidic residues" evidence="1">
    <location>
        <begin position="54"/>
        <end position="66"/>
    </location>
</feature>
<feature type="region of interest" description="Disordered" evidence="1">
    <location>
        <begin position="1"/>
        <end position="112"/>
    </location>
</feature>
<dbReference type="AlphaFoldDB" id="A0A409YT27"/>
<comment type="caution">
    <text evidence="2">The sequence shown here is derived from an EMBL/GenBank/DDBJ whole genome shotgun (WGS) entry which is preliminary data.</text>
</comment>